<organism evidence="2 3">
    <name type="scientific">Plakobranchus ocellatus</name>
    <dbReference type="NCBI Taxonomy" id="259542"/>
    <lineage>
        <taxon>Eukaryota</taxon>
        <taxon>Metazoa</taxon>
        <taxon>Spiralia</taxon>
        <taxon>Lophotrochozoa</taxon>
        <taxon>Mollusca</taxon>
        <taxon>Gastropoda</taxon>
        <taxon>Heterobranchia</taxon>
        <taxon>Euthyneura</taxon>
        <taxon>Panpulmonata</taxon>
        <taxon>Sacoglossa</taxon>
        <taxon>Placobranchoidea</taxon>
        <taxon>Plakobranchidae</taxon>
        <taxon>Plakobranchus</taxon>
    </lineage>
</organism>
<name>A0AAV3YRC5_9GAST</name>
<dbReference type="Proteomes" id="UP000735302">
    <property type="component" value="Unassembled WGS sequence"/>
</dbReference>
<sequence>MLHNFAVERAAQQDIFPFHNDAEQQDHPSPPAVMGNDRARMVAGEQLTTAKFSLKGLKEATMNDLVKKYAEKASLTNDPRQTEPLYIPRHSEKQH</sequence>
<dbReference type="EMBL" id="BLXT01001347">
    <property type="protein sequence ID" value="GFN84832.1"/>
    <property type="molecule type" value="Genomic_DNA"/>
</dbReference>
<dbReference type="AlphaFoldDB" id="A0AAV3YRC5"/>
<evidence type="ECO:0000256" key="1">
    <source>
        <dbReference type="SAM" id="MobiDB-lite"/>
    </source>
</evidence>
<feature type="region of interest" description="Disordered" evidence="1">
    <location>
        <begin position="71"/>
        <end position="95"/>
    </location>
</feature>
<feature type="region of interest" description="Disordered" evidence="1">
    <location>
        <begin position="14"/>
        <end position="34"/>
    </location>
</feature>
<comment type="caution">
    <text evidence="2">The sequence shown here is derived from an EMBL/GenBank/DDBJ whole genome shotgun (WGS) entry which is preliminary data.</text>
</comment>
<accession>A0AAV3YRC5</accession>
<evidence type="ECO:0000313" key="3">
    <source>
        <dbReference type="Proteomes" id="UP000735302"/>
    </source>
</evidence>
<gene>
    <name evidence="2" type="ORF">PoB_001133800</name>
</gene>
<proteinExistence type="predicted"/>
<protein>
    <submittedName>
        <fullName evidence="2">Uncharacterized protein</fullName>
    </submittedName>
</protein>
<evidence type="ECO:0000313" key="2">
    <source>
        <dbReference type="EMBL" id="GFN84832.1"/>
    </source>
</evidence>
<keyword evidence="3" id="KW-1185">Reference proteome</keyword>
<reference evidence="2 3" key="1">
    <citation type="journal article" date="2021" name="Elife">
        <title>Chloroplast acquisition without the gene transfer in kleptoplastic sea slugs, Plakobranchus ocellatus.</title>
        <authorList>
            <person name="Maeda T."/>
            <person name="Takahashi S."/>
            <person name="Yoshida T."/>
            <person name="Shimamura S."/>
            <person name="Takaki Y."/>
            <person name="Nagai Y."/>
            <person name="Toyoda A."/>
            <person name="Suzuki Y."/>
            <person name="Arimoto A."/>
            <person name="Ishii H."/>
            <person name="Satoh N."/>
            <person name="Nishiyama T."/>
            <person name="Hasebe M."/>
            <person name="Maruyama T."/>
            <person name="Minagawa J."/>
            <person name="Obokata J."/>
            <person name="Shigenobu S."/>
        </authorList>
    </citation>
    <scope>NUCLEOTIDE SEQUENCE [LARGE SCALE GENOMIC DNA]</scope>
</reference>